<dbReference type="InterPro" id="IPR001309">
    <property type="entry name" value="Pept_C14_p20"/>
</dbReference>
<dbReference type="EMBL" id="JASPKZ010001233">
    <property type="protein sequence ID" value="KAJ9598226.1"/>
    <property type="molecule type" value="Genomic_DNA"/>
</dbReference>
<evidence type="ECO:0000259" key="5">
    <source>
        <dbReference type="PROSITE" id="PS50208"/>
    </source>
</evidence>
<dbReference type="InterPro" id="IPR011600">
    <property type="entry name" value="Pept_C14_caspase"/>
</dbReference>
<dbReference type="CDD" id="cd00032">
    <property type="entry name" value="CASc"/>
    <property type="match status" value="1"/>
</dbReference>
<dbReference type="GO" id="GO:0005737">
    <property type="term" value="C:cytoplasm"/>
    <property type="evidence" value="ECO:0007669"/>
    <property type="project" value="TreeGrafter"/>
</dbReference>
<feature type="region of interest" description="Disordered" evidence="3">
    <location>
        <begin position="1"/>
        <end position="20"/>
    </location>
</feature>
<name>A0AAD8EQ18_DIPPU</name>
<dbReference type="InterPro" id="IPR015917">
    <property type="entry name" value="Pept_C14A"/>
</dbReference>
<proteinExistence type="inferred from homology"/>
<dbReference type="PROSITE" id="PS50208">
    <property type="entry name" value="CASPASE_P20"/>
    <property type="match status" value="1"/>
</dbReference>
<evidence type="ECO:0000256" key="2">
    <source>
        <dbReference type="RuleBase" id="RU003971"/>
    </source>
</evidence>
<comment type="caution">
    <text evidence="6">The sequence shown here is derived from an EMBL/GenBank/DDBJ whole genome shotgun (WGS) entry which is preliminary data.</text>
</comment>
<dbReference type="InterPro" id="IPR033139">
    <property type="entry name" value="Caspase_cys_AS"/>
</dbReference>
<dbReference type="PRINTS" id="PR00376">
    <property type="entry name" value="IL1BCENZYME"/>
</dbReference>
<evidence type="ECO:0000256" key="1">
    <source>
        <dbReference type="ARBA" id="ARBA00010134"/>
    </source>
</evidence>
<evidence type="ECO:0000256" key="3">
    <source>
        <dbReference type="SAM" id="MobiDB-lite"/>
    </source>
</evidence>
<feature type="region of interest" description="Disordered" evidence="3">
    <location>
        <begin position="42"/>
        <end position="63"/>
    </location>
</feature>
<dbReference type="Pfam" id="PF00656">
    <property type="entry name" value="Peptidase_C14"/>
    <property type="match status" value="1"/>
</dbReference>
<dbReference type="PANTHER" id="PTHR10454">
    <property type="entry name" value="CASPASE"/>
    <property type="match status" value="1"/>
</dbReference>
<reference evidence="6" key="1">
    <citation type="journal article" date="2023" name="IScience">
        <title>Live-bearing cockroach genome reveals convergent evolutionary mechanisms linked to viviparity in insects and beyond.</title>
        <authorList>
            <person name="Fouks B."/>
            <person name="Harrison M.C."/>
            <person name="Mikhailova A.A."/>
            <person name="Marchal E."/>
            <person name="English S."/>
            <person name="Carruthers M."/>
            <person name="Jennings E.C."/>
            <person name="Chiamaka E.L."/>
            <person name="Frigard R.A."/>
            <person name="Pippel M."/>
            <person name="Attardo G.M."/>
            <person name="Benoit J.B."/>
            <person name="Bornberg-Bauer E."/>
            <person name="Tobe S.S."/>
        </authorList>
    </citation>
    <scope>NUCLEOTIDE SEQUENCE</scope>
    <source>
        <strain evidence="6">Stay&amp;Tobe</strain>
    </source>
</reference>
<dbReference type="PROSITE" id="PS50207">
    <property type="entry name" value="CASPASE_P10"/>
    <property type="match status" value="1"/>
</dbReference>
<dbReference type="PROSITE" id="PS01122">
    <property type="entry name" value="CASPASE_CYS"/>
    <property type="match status" value="1"/>
</dbReference>
<dbReference type="SUPFAM" id="SSF52129">
    <property type="entry name" value="Caspase-like"/>
    <property type="match status" value="1"/>
</dbReference>
<evidence type="ECO:0008006" key="8">
    <source>
        <dbReference type="Google" id="ProtNLM"/>
    </source>
</evidence>
<dbReference type="PANTHER" id="PTHR10454:SF245">
    <property type="entry name" value="CASPASE-RELATED"/>
    <property type="match status" value="1"/>
</dbReference>
<dbReference type="GO" id="GO:0043525">
    <property type="term" value="P:positive regulation of neuron apoptotic process"/>
    <property type="evidence" value="ECO:0007669"/>
    <property type="project" value="TreeGrafter"/>
</dbReference>
<dbReference type="InterPro" id="IPR029030">
    <property type="entry name" value="Caspase-like_dom_sf"/>
</dbReference>
<gene>
    <name evidence="6" type="ORF">L9F63_011047</name>
</gene>
<protein>
    <recommendedName>
        <fullName evidence="8">Caspase-1</fullName>
    </recommendedName>
</protein>
<dbReference type="SMART" id="SM00115">
    <property type="entry name" value="CASc"/>
    <property type="match status" value="1"/>
</dbReference>
<feature type="domain" description="Caspase family p10" evidence="4">
    <location>
        <begin position="254"/>
        <end position="349"/>
    </location>
</feature>
<comment type="similarity">
    <text evidence="1 2">Belongs to the peptidase C14A family.</text>
</comment>
<feature type="domain" description="Caspase family p20" evidence="5">
    <location>
        <begin position="135"/>
        <end position="232"/>
    </location>
</feature>
<dbReference type="Gene3D" id="3.40.50.1460">
    <property type="match status" value="2"/>
</dbReference>
<evidence type="ECO:0000313" key="7">
    <source>
        <dbReference type="Proteomes" id="UP001233999"/>
    </source>
</evidence>
<dbReference type="Proteomes" id="UP001233999">
    <property type="component" value="Unassembled WGS sequence"/>
</dbReference>
<evidence type="ECO:0000259" key="4">
    <source>
        <dbReference type="PROSITE" id="PS50207"/>
    </source>
</evidence>
<dbReference type="GO" id="GO:0004197">
    <property type="term" value="F:cysteine-type endopeptidase activity"/>
    <property type="evidence" value="ECO:0007669"/>
    <property type="project" value="InterPro"/>
</dbReference>
<sequence length="351" mass="39463">MTVDDDPFTPAESSPMEIPKNFKPRVRRVSDVIDSIGDVIQEMGDFPRPGTTPEKVPSSPLSSDYGSYGNGITSPWSGNLPLPITKTRVHVTDGATNTVDATPMDKDPDTTTREIVTGFQPVDRDAIEYNMNHKRRGKAVIFNHEEFDSRPFRDGSHHDVASLEKTYGNLGFEVVIYNNLDYQQIKVQINALAQEDHSDADCLIVTPFTADKCVSLAGKPKIFIIQACRGDKLDPGITLMERRGSRTETDSSVTSYRIPTHADFLISFSSVDGFYSWRNAVSGTWYIQSLCEELWKNAAITDLHKILTNTARRVALEHQSQDDVIPWYNGQKQVPCFHSMLIRDVYFRPKV</sequence>
<evidence type="ECO:0000313" key="6">
    <source>
        <dbReference type="EMBL" id="KAJ9598226.1"/>
    </source>
</evidence>
<reference evidence="6" key="2">
    <citation type="submission" date="2023-05" db="EMBL/GenBank/DDBJ databases">
        <authorList>
            <person name="Fouks B."/>
        </authorList>
    </citation>
    <scope>NUCLEOTIDE SEQUENCE</scope>
    <source>
        <strain evidence="6">Stay&amp;Tobe</strain>
        <tissue evidence="6">Testes</tissue>
    </source>
</reference>
<dbReference type="InterPro" id="IPR002398">
    <property type="entry name" value="Pept_C14"/>
</dbReference>
<accession>A0AAD8EQ18</accession>
<keyword evidence="7" id="KW-1185">Reference proteome</keyword>
<dbReference type="AlphaFoldDB" id="A0AAD8EQ18"/>
<dbReference type="GO" id="GO:0006508">
    <property type="term" value="P:proteolysis"/>
    <property type="evidence" value="ECO:0007669"/>
    <property type="project" value="InterPro"/>
</dbReference>
<organism evidence="6 7">
    <name type="scientific">Diploptera punctata</name>
    <name type="common">Pacific beetle cockroach</name>
    <dbReference type="NCBI Taxonomy" id="6984"/>
    <lineage>
        <taxon>Eukaryota</taxon>
        <taxon>Metazoa</taxon>
        <taxon>Ecdysozoa</taxon>
        <taxon>Arthropoda</taxon>
        <taxon>Hexapoda</taxon>
        <taxon>Insecta</taxon>
        <taxon>Pterygota</taxon>
        <taxon>Neoptera</taxon>
        <taxon>Polyneoptera</taxon>
        <taxon>Dictyoptera</taxon>
        <taxon>Blattodea</taxon>
        <taxon>Blaberoidea</taxon>
        <taxon>Blaberidae</taxon>
        <taxon>Diplopterinae</taxon>
        <taxon>Diploptera</taxon>
    </lineage>
</organism>
<dbReference type="GO" id="GO:0006915">
    <property type="term" value="P:apoptotic process"/>
    <property type="evidence" value="ECO:0007669"/>
    <property type="project" value="TreeGrafter"/>
</dbReference>
<dbReference type="InterPro" id="IPR002138">
    <property type="entry name" value="Pept_C14_p10"/>
</dbReference>